<dbReference type="AlphaFoldDB" id="A0A8X7CE56"/>
<dbReference type="EMBL" id="BMAV01015755">
    <property type="protein sequence ID" value="GFY65913.1"/>
    <property type="molecule type" value="Genomic_DNA"/>
</dbReference>
<feature type="compositionally biased region" description="Low complexity" evidence="1">
    <location>
        <begin position="45"/>
        <end position="74"/>
    </location>
</feature>
<accession>A0A8X7CE56</accession>
<proteinExistence type="predicted"/>
<name>A0A8X7CE56_9ARAC</name>
<dbReference type="Proteomes" id="UP000886998">
    <property type="component" value="Unassembled WGS sequence"/>
</dbReference>
<gene>
    <name evidence="2" type="ORF">TNIN_15991</name>
</gene>
<feature type="compositionally biased region" description="Low complexity" evidence="1">
    <location>
        <begin position="97"/>
        <end position="115"/>
    </location>
</feature>
<feature type="compositionally biased region" description="Polar residues" evidence="1">
    <location>
        <begin position="34"/>
        <end position="44"/>
    </location>
</feature>
<comment type="caution">
    <text evidence="2">The sequence shown here is derived from an EMBL/GenBank/DDBJ whole genome shotgun (WGS) entry which is preliminary data.</text>
</comment>
<sequence length="115" mass="12532">MLSLRLTMAMKAISTILMQIYENSIRKRKDIFSPTRTSSTPPQASRSRFLSSSSSSSSAISLSSSSSSSSSRGSMNEHNVTNSNSDIQNLGENATFELNETNILTQNTTTNEETL</sequence>
<feature type="compositionally biased region" description="Polar residues" evidence="1">
    <location>
        <begin position="76"/>
        <end position="92"/>
    </location>
</feature>
<evidence type="ECO:0000313" key="3">
    <source>
        <dbReference type="Proteomes" id="UP000886998"/>
    </source>
</evidence>
<protein>
    <submittedName>
        <fullName evidence="2">Uncharacterized protein</fullName>
    </submittedName>
</protein>
<evidence type="ECO:0000256" key="1">
    <source>
        <dbReference type="SAM" id="MobiDB-lite"/>
    </source>
</evidence>
<feature type="region of interest" description="Disordered" evidence="1">
    <location>
        <begin position="28"/>
        <end position="115"/>
    </location>
</feature>
<evidence type="ECO:0000313" key="2">
    <source>
        <dbReference type="EMBL" id="GFY65913.1"/>
    </source>
</evidence>
<organism evidence="2 3">
    <name type="scientific">Trichonephila inaurata madagascariensis</name>
    <dbReference type="NCBI Taxonomy" id="2747483"/>
    <lineage>
        <taxon>Eukaryota</taxon>
        <taxon>Metazoa</taxon>
        <taxon>Ecdysozoa</taxon>
        <taxon>Arthropoda</taxon>
        <taxon>Chelicerata</taxon>
        <taxon>Arachnida</taxon>
        <taxon>Araneae</taxon>
        <taxon>Araneomorphae</taxon>
        <taxon>Entelegynae</taxon>
        <taxon>Araneoidea</taxon>
        <taxon>Nephilidae</taxon>
        <taxon>Trichonephila</taxon>
        <taxon>Trichonephila inaurata</taxon>
    </lineage>
</organism>
<reference evidence="2" key="1">
    <citation type="submission" date="2020-08" db="EMBL/GenBank/DDBJ databases">
        <title>Multicomponent nature underlies the extraordinary mechanical properties of spider dragline silk.</title>
        <authorList>
            <person name="Kono N."/>
            <person name="Nakamura H."/>
            <person name="Mori M."/>
            <person name="Yoshida Y."/>
            <person name="Ohtoshi R."/>
            <person name="Malay A.D."/>
            <person name="Moran D.A.P."/>
            <person name="Tomita M."/>
            <person name="Numata K."/>
            <person name="Arakawa K."/>
        </authorList>
    </citation>
    <scope>NUCLEOTIDE SEQUENCE</scope>
</reference>
<keyword evidence="3" id="KW-1185">Reference proteome</keyword>